<keyword evidence="6" id="KW-0325">Glycoprotein</keyword>
<dbReference type="PANTHER" id="PTHR48021">
    <property type="match status" value="1"/>
</dbReference>
<evidence type="ECO:0000256" key="9">
    <source>
        <dbReference type="SAM" id="Phobius"/>
    </source>
</evidence>
<organism evidence="11 12">
    <name type="scientific">Nezara viridula</name>
    <name type="common">Southern green stink bug</name>
    <name type="synonym">Cimex viridulus</name>
    <dbReference type="NCBI Taxonomy" id="85310"/>
    <lineage>
        <taxon>Eukaryota</taxon>
        <taxon>Metazoa</taxon>
        <taxon>Ecdysozoa</taxon>
        <taxon>Arthropoda</taxon>
        <taxon>Hexapoda</taxon>
        <taxon>Insecta</taxon>
        <taxon>Pterygota</taxon>
        <taxon>Neoptera</taxon>
        <taxon>Paraneoptera</taxon>
        <taxon>Hemiptera</taxon>
        <taxon>Heteroptera</taxon>
        <taxon>Panheteroptera</taxon>
        <taxon>Pentatomomorpha</taxon>
        <taxon>Pentatomoidea</taxon>
        <taxon>Pentatomidae</taxon>
        <taxon>Pentatominae</taxon>
        <taxon>Nezara</taxon>
    </lineage>
</organism>
<dbReference type="Gene3D" id="1.20.1250.20">
    <property type="entry name" value="MFS general substrate transporter like domains"/>
    <property type="match status" value="1"/>
</dbReference>
<keyword evidence="12" id="KW-1185">Reference proteome</keyword>
<feature type="transmembrane region" description="Helical" evidence="9">
    <location>
        <begin position="178"/>
        <end position="197"/>
    </location>
</feature>
<evidence type="ECO:0000313" key="12">
    <source>
        <dbReference type="Proteomes" id="UP001152798"/>
    </source>
</evidence>
<dbReference type="AlphaFoldDB" id="A0A9P0HNW4"/>
<feature type="transmembrane region" description="Helical" evidence="9">
    <location>
        <begin position="423"/>
        <end position="442"/>
    </location>
</feature>
<dbReference type="GO" id="GO:0051119">
    <property type="term" value="F:sugar transmembrane transporter activity"/>
    <property type="evidence" value="ECO:0007669"/>
    <property type="project" value="InterPro"/>
</dbReference>
<evidence type="ECO:0000256" key="8">
    <source>
        <dbReference type="RuleBase" id="RU003346"/>
    </source>
</evidence>
<gene>
    <name evidence="11" type="ORF">NEZAVI_LOCUS13667</name>
</gene>
<feature type="transmembrane region" description="Helical" evidence="9">
    <location>
        <begin position="386"/>
        <end position="411"/>
    </location>
</feature>
<dbReference type="PANTHER" id="PTHR48021:SF1">
    <property type="entry name" value="GH07001P-RELATED"/>
    <property type="match status" value="1"/>
</dbReference>
<dbReference type="PRINTS" id="PR00171">
    <property type="entry name" value="SUGRTRNSPORT"/>
</dbReference>
<accession>A0A9P0HNW4</accession>
<protein>
    <recommendedName>
        <fullName evidence="10">Major facilitator superfamily (MFS) profile domain-containing protein</fullName>
    </recommendedName>
</protein>
<name>A0A9P0HNW4_NEZVI</name>
<dbReference type="CDD" id="cd17358">
    <property type="entry name" value="MFS_GLUT6_8_Class3_like"/>
    <property type="match status" value="1"/>
</dbReference>
<evidence type="ECO:0000256" key="6">
    <source>
        <dbReference type="ARBA" id="ARBA00023180"/>
    </source>
</evidence>
<dbReference type="InterPro" id="IPR005828">
    <property type="entry name" value="MFS_sugar_transport-like"/>
</dbReference>
<evidence type="ECO:0000256" key="7">
    <source>
        <dbReference type="ARBA" id="ARBA00024348"/>
    </source>
</evidence>
<evidence type="ECO:0000256" key="2">
    <source>
        <dbReference type="ARBA" id="ARBA00022475"/>
    </source>
</evidence>
<dbReference type="InterPro" id="IPR003663">
    <property type="entry name" value="Sugar/inositol_transpt"/>
</dbReference>
<feature type="transmembrane region" description="Helical" evidence="9">
    <location>
        <begin position="50"/>
        <end position="71"/>
    </location>
</feature>
<feature type="transmembrane region" description="Helical" evidence="9">
    <location>
        <begin position="321"/>
        <end position="341"/>
    </location>
</feature>
<keyword evidence="8" id="KW-0813">Transport</keyword>
<dbReference type="GO" id="GO:0005886">
    <property type="term" value="C:plasma membrane"/>
    <property type="evidence" value="ECO:0007669"/>
    <property type="project" value="UniProtKB-SubCell"/>
</dbReference>
<dbReference type="Proteomes" id="UP001152798">
    <property type="component" value="Chromosome 6"/>
</dbReference>
<evidence type="ECO:0000256" key="3">
    <source>
        <dbReference type="ARBA" id="ARBA00022692"/>
    </source>
</evidence>
<dbReference type="InterPro" id="IPR036259">
    <property type="entry name" value="MFS_trans_sf"/>
</dbReference>
<feature type="transmembrane region" description="Helical" evidence="9">
    <location>
        <begin position="91"/>
        <end position="114"/>
    </location>
</feature>
<feature type="domain" description="Major facilitator superfamily (MFS) profile" evidence="10">
    <location>
        <begin position="52"/>
        <end position="477"/>
    </location>
</feature>
<dbReference type="OrthoDB" id="6612291at2759"/>
<feature type="transmembrane region" description="Helical" evidence="9">
    <location>
        <begin position="288"/>
        <end position="309"/>
    </location>
</feature>
<feature type="transmembrane region" description="Helical" evidence="9">
    <location>
        <begin position="454"/>
        <end position="473"/>
    </location>
</feature>
<keyword evidence="3 9" id="KW-0812">Transmembrane</keyword>
<feature type="transmembrane region" description="Helical" evidence="9">
    <location>
        <begin position="144"/>
        <end position="166"/>
    </location>
</feature>
<reference evidence="11" key="1">
    <citation type="submission" date="2022-01" db="EMBL/GenBank/DDBJ databases">
        <authorList>
            <person name="King R."/>
        </authorList>
    </citation>
    <scope>NUCLEOTIDE SEQUENCE</scope>
</reference>
<proteinExistence type="inferred from homology"/>
<dbReference type="PROSITE" id="PS50850">
    <property type="entry name" value="MFS"/>
    <property type="match status" value="1"/>
</dbReference>
<feature type="transmembrane region" description="Helical" evidence="9">
    <location>
        <begin position="121"/>
        <end position="138"/>
    </location>
</feature>
<dbReference type="NCBIfam" id="TIGR00879">
    <property type="entry name" value="SP"/>
    <property type="match status" value="1"/>
</dbReference>
<keyword evidence="2" id="KW-1003">Cell membrane</keyword>
<comment type="subcellular location">
    <subcellularLocation>
        <location evidence="1">Cell membrane</location>
        <topology evidence="1">Multi-pass membrane protein</topology>
    </subcellularLocation>
</comment>
<dbReference type="Pfam" id="PF00083">
    <property type="entry name" value="Sugar_tr"/>
    <property type="match status" value="1"/>
</dbReference>
<sequence length="504" mass="54484">MPTWEEDMMQATCSSFGNEEEPLLGNMRQVIGISSQTLVDEKKSSRLPQYVAALIATIGGFVMGTVLAWTSPTSATLAIQKDIAISDLENSLIGGITNVGAMIGAAGGGLYCNFIGRKRGLMAIAIPSIIGWCLIMWGDSVALIIAGRVVLGIVMGILTVLCPLFTTEIGENSIRGTLGTYFQLQVTLGIFFDYVVGSNVTSVFYFSLICAVLPLILAGLITFMPETPQFYLIKRNEAAARKSLQWYRGKNYDINDEITGMKATIEKVKEEKLSYREAFSSTPAKRGLIIGLGVMFFQQLSGINSVIFYSADIFKAAGSTMDAATCSMIVGGVQVVATYISTLIVDRLGRKPMLFGSAAVMALSTGALGIYFHLKIIESDVSNLSWLPVTSLSVFLIVFSLGFGPIPWMFLSEIFPPSIKGPATSIACLFNWLCSFAVTFSFKSINNAIGSDYTFWIFTAISALGAVFVLCLIPETKGKSLEEIQKALGGNEPTDNRRNVESKT</sequence>
<feature type="transmembrane region" description="Helical" evidence="9">
    <location>
        <begin position="203"/>
        <end position="225"/>
    </location>
</feature>
<evidence type="ECO:0000313" key="11">
    <source>
        <dbReference type="EMBL" id="CAH1405453.1"/>
    </source>
</evidence>
<comment type="similarity">
    <text evidence="7">Belongs to the major facilitator superfamily. Sugar transporter (TC 2.A.1.1) family. Trehalose transporter subfamily.</text>
</comment>
<dbReference type="FunFam" id="1.20.1250.20:FF:000055">
    <property type="entry name" value="Facilitated trehalose transporter Tret1-2 homolog"/>
    <property type="match status" value="1"/>
</dbReference>
<feature type="transmembrane region" description="Helical" evidence="9">
    <location>
        <begin position="353"/>
        <end position="374"/>
    </location>
</feature>
<dbReference type="InterPro" id="IPR020846">
    <property type="entry name" value="MFS_dom"/>
</dbReference>
<evidence type="ECO:0000259" key="10">
    <source>
        <dbReference type="PROSITE" id="PS50850"/>
    </source>
</evidence>
<dbReference type="InterPro" id="IPR044775">
    <property type="entry name" value="MFS_ERD6/Tret1-like"/>
</dbReference>
<evidence type="ECO:0000256" key="5">
    <source>
        <dbReference type="ARBA" id="ARBA00023136"/>
    </source>
</evidence>
<evidence type="ECO:0000256" key="4">
    <source>
        <dbReference type="ARBA" id="ARBA00022989"/>
    </source>
</evidence>
<dbReference type="SUPFAM" id="SSF103473">
    <property type="entry name" value="MFS general substrate transporter"/>
    <property type="match status" value="1"/>
</dbReference>
<dbReference type="InterPro" id="IPR050549">
    <property type="entry name" value="MFS_Trehalose_Transporter"/>
</dbReference>
<evidence type="ECO:0000256" key="1">
    <source>
        <dbReference type="ARBA" id="ARBA00004651"/>
    </source>
</evidence>
<keyword evidence="5 9" id="KW-0472">Membrane</keyword>
<dbReference type="EMBL" id="OV725082">
    <property type="protein sequence ID" value="CAH1405453.1"/>
    <property type="molecule type" value="Genomic_DNA"/>
</dbReference>
<keyword evidence="4 9" id="KW-1133">Transmembrane helix</keyword>